<evidence type="ECO:0000313" key="2">
    <source>
        <dbReference type="Proteomes" id="UP000307087"/>
    </source>
</evidence>
<sequence>MKVPLATGTAVVLVVAVATGSWLALRDDRPRLAPGEIGLTEQFAHFADDDFGAGPSAEVTVPWGRFTIRATGVVEEIPPQCCTDEPRDVRAPKGGGWVGVQVDTPDLTHASIYGFEDFVPLEVAVVADDHRHALPGVSDYLDRNRESWSGSDYTEFVAVADEDAAVRIEVVYDGLTQVLDPETGELDAGRAAELTVGIDAVTRLDSCGKERWSAPYAPLRATDDGTNSLSQVCQLSYVRQPYHPGKGWAPEGTEWLLVSPAMSAPVRWTLRDDLPDESADAPAFRHDIDEEDVTFTGRLLLDGDEGDDLDGVLVFAVPTGERVALEGEFHFTGHDLRTGELVSARVTSVVHLPGLPR</sequence>
<gene>
    <name evidence="1" type="ORF">E9934_18550</name>
</gene>
<dbReference type="OrthoDB" id="3790881at2"/>
<comment type="caution">
    <text evidence="1">The sequence shown here is derived from an EMBL/GenBank/DDBJ whole genome shotgun (WGS) entry which is preliminary data.</text>
</comment>
<proteinExistence type="predicted"/>
<keyword evidence="2" id="KW-1185">Reference proteome</keyword>
<dbReference type="RefSeq" id="WP_136564391.1">
    <property type="nucleotide sequence ID" value="NZ_BAABLS010000005.1"/>
</dbReference>
<evidence type="ECO:0000313" key="1">
    <source>
        <dbReference type="EMBL" id="THV08878.1"/>
    </source>
</evidence>
<accession>A0A4S8MZH1</accession>
<name>A0A4S8MZH1_9ACTN</name>
<reference evidence="1 2" key="1">
    <citation type="journal article" date="2009" name="Int. J. Syst. Evol. Microbiol.">
        <title>Nocardioides caeni sp. nov., isolated from wastewater.</title>
        <authorList>
            <person name="Yoon J.H."/>
            <person name="Kang S.J."/>
            <person name="Park S."/>
            <person name="Kim W."/>
            <person name="Oh T.K."/>
        </authorList>
    </citation>
    <scope>NUCLEOTIDE SEQUENCE [LARGE SCALE GENOMIC DNA]</scope>
    <source>
        <strain evidence="1 2">DSM 23134</strain>
    </source>
</reference>
<dbReference type="AlphaFoldDB" id="A0A4S8MZH1"/>
<organism evidence="1 2">
    <name type="scientific">Nocardioides caeni</name>
    <dbReference type="NCBI Taxonomy" id="574700"/>
    <lineage>
        <taxon>Bacteria</taxon>
        <taxon>Bacillati</taxon>
        <taxon>Actinomycetota</taxon>
        <taxon>Actinomycetes</taxon>
        <taxon>Propionibacteriales</taxon>
        <taxon>Nocardioidaceae</taxon>
        <taxon>Nocardioides</taxon>
    </lineage>
</organism>
<dbReference type="Proteomes" id="UP000307087">
    <property type="component" value="Unassembled WGS sequence"/>
</dbReference>
<protein>
    <submittedName>
        <fullName evidence="1">Uncharacterized protein</fullName>
    </submittedName>
</protein>
<dbReference type="EMBL" id="STGW01000022">
    <property type="protein sequence ID" value="THV08878.1"/>
    <property type="molecule type" value="Genomic_DNA"/>
</dbReference>